<name>A0ABW4BXP5_9LACO</name>
<dbReference type="InterPro" id="IPR050187">
    <property type="entry name" value="Lipid_Phosphate_FormReg"/>
</dbReference>
<evidence type="ECO:0000256" key="9">
    <source>
        <dbReference type="ARBA" id="ARBA00022842"/>
    </source>
</evidence>
<keyword evidence="3" id="KW-0444">Lipid biosynthesis</keyword>
<evidence type="ECO:0000256" key="3">
    <source>
        <dbReference type="ARBA" id="ARBA00022516"/>
    </source>
</evidence>
<dbReference type="Gene3D" id="3.40.50.10330">
    <property type="entry name" value="Probable inorganic polyphosphate/atp-NAD kinase, domain 1"/>
    <property type="match status" value="1"/>
</dbReference>
<dbReference type="InterPro" id="IPR001206">
    <property type="entry name" value="Diacylglycerol_kinase_cat_dom"/>
</dbReference>
<dbReference type="EC" id="2.7.1.107" evidence="14"/>
<evidence type="ECO:0000256" key="5">
    <source>
        <dbReference type="ARBA" id="ARBA00022723"/>
    </source>
</evidence>
<keyword evidence="4 14" id="KW-0808">Transferase</keyword>
<comment type="similarity">
    <text evidence="2">Belongs to the diacylglycerol/lipid kinase family.</text>
</comment>
<evidence type="ECO:0000256" key="4">
    <source>
        <dbReference type="ARBA" id="ARBA00022679"/>
    </source>
</evidence>
<dbReference type="Proteomes" id="UP001597251">
    <property type="component" value="Unassembled WGS sequence"/>
</dbReference>
<evidence type="ECO:0000256" key="2">
    <source>
        <dbReference type="ARBA" id="ARBA00005983"/>
    </source>
</evidence>
<dbReference type="InterPro" id="IPR016064">
    <property type="entry name" value="NAD/diacylglycerol_kinase_sf"/>
</dbReference>
<dbReference type="EMBL" id="JBHTOI010000049">
    <property type="protein sequence ID" value="MFD1419212.1"/>
    <property type="molecule type" value="Genomic_DNA"/>
</dbReference>
<keyword evidence="15" id="KW-1185">Reference proteome</keyword>
<evidence type="ECO:0000256" key="10">
    <source>
        <dbReference type="ARBA" id="ARBA00023098"/>
    </source>
</evidence>
<dbReference type="NCBIfam" id="NF009603">
    <property type="entry name" value="PRK13055.1"/>
    <property type="match status" value="1"/>
</dbReference>
<dbReference type="NCBIfam" id="TIGR00147">
    <property type="entry name" value="YegS/Rv2252/BmrU family lipid kinase"/>
    <property type="match status" value="1"/>
</dbReference>
<proteinExistence type="inferred from homology"/>
<comment type="caution">
    <text evidence="14">The sequence shown here is derived from an EMBL/GenBank/DDBJ whole genome shotgun (WGS) entry which is preliminary data.</text>
</comment>
<keyword evidence="10" id="KW-0443">Lipid metabolism</keyword>
<dbReference type="PANTHER" id="PTHR12358">
    <property type="entry name" value="SPHINGOSINE KINASE"/>
    <property type="match status" value="1"/>
</dbReference>
<dbReference type="Gene3D" id="2.60.200.40">
    <property type="match status" value="1"/>
</dbReference>
<protein>
    <submittedName>
        <fullName evidence="14">Diacylglycerol kinase</fullName>
        <ecNumber evidence="14">2.7.1.107</ecNumber>
    </submittedName>
</protein>
<feature type="domain" description="DAGKc" evidence="13">
    <location>
        <begin position="1"/>
        <end position="133"/>
    </location>
</feature>
<comment type="cofactor">
    <cofactor evidence="1">
        <name>Mg(2+)</name>
        <dbReference type="ChEBI" id="CHEBI:18420"/>
    </cofactor>
</comment>
<reference evidence="15" key="1">
    <citation type="journal article" date="2019" name="Int. J. Syst. Evol. Microbiol.">
        <title>The Global Catalogue of Microorganisms (GCM) 10K type strain sequencing project: providing services to taxonomists for standard genome sequencing and annotation.</title>
        <authorList>
            <consortium name="The Broad Institute Genomics Platform"/>
            <consortium name="The Broad Institute Genome Sequencing Center for Infectious Disease"/>
            <person name="Wu L."/>
            <person name="Ma J."/>
        </authorList>
    </citation>
    <scope>NUCLEOTIDE SEQUENCE [LARGE SCALE GENOMIC DNA]</scope>
    <source>
        <strain evidence="15">CCM 8936</strain>
    </source>
</reference>
<dbReference type="NCBIfam" id="NF009874">
    <property type="entry name" value="PRK13337.1"/>
    <property type="match status" value="1"/>
</dbReference>
<keyword evidence="9" id="KW-0460">Magnesium</keyword>
<keyword evidence="11" id="KW-0594">Phospholipid biosynthesis</keyword>
<keyword evidence="6" id="KW-0547">Nucleotide-binding</keyword>
<gene>
    <name evidence="14" type="ORF">ACFQ42_10705</name>
</gene>
<evidence type="ECO:0000256" key="11">
    <source>
        <dbReference type="ARBA" id="ARBA00023209"/>
    </source>
</evidence>
<evidence type="ECO:0000313" key="14">
    <source>
        <dbReference type="EMBL" id="MFD1419212.1"/>
    </source>
</evidence>
<keyword evidence="7 14" id="KW-0418">Kinase</keyword>
<sequence length="328" mass="35738">MMRARLIYNPTSGHETLRNNVGEILNVLEKAGYEASAFRTTPKKNSALDEARRVAQENFDLIVAAGGDGTINEVVNGVAPLDRRPELAIIPAGTTNDYARALKIPRDDVVEAAKIILKNQKIPVDIGKAGSNYFINIAGGGSMTELTYEVPSAYKSILGYLAYLVKGAEMLPRINPIDMHITYDDGVFDGKATMFLIGLTNSIGGMEQIAPDSVIGDGTFSLIIVKETNLRDLVHLIALVLNGGRHVNNPKIIYTKTKKLTVKANDENRIMINLDGEYGGDAPMEFVNLHQHLNIYANVDSMPAKAIDTTISEQDAGKKIIEEEKNLG</sequence>
<dbReference type="InterPro" id="IPR045540">
    <property type="entry name" value="YegS/DAGK_C"/>
</dbReference>
<dbReference type="GO" id="GO:0004143">
    <property type="term" value="F:ATP-dependent diacylglycerol kinase activity"/>
    <property type="evidence" value="ECO:0007669"/>
    <property type="project" value="UniProtKB-EC"/>
</dbReference>
<dbReference type="SMART" id="SM00046">
    <property type="entry name" value="DAGKc"/>
    <property type="match status" value="1"/>
</dbReference>
<accession>A0ABW4BXP5</accession>
<dbReference type="SUPFAM" id="SSF111331">
    <property type="entry name" value="NAD kinase/diacylglycerol kinase-like"/>
    <property type="match status" value="1"/>
</dbReference>
<keyword evidence="12" id="KW-1208">Phospholipid metabolism</keyword>
<evidence type="ECO:0000256" key="6">
    <source>
        <dbReference type="ARBA" id="ARBA00022741"/>
    </source>
</evidence>
<dbReference type="PANTHER" id="PTHR12358:SF106">
    <property type="entry name" value="LIPID KINASE YEGS"/>
    <property type="match status" value="1"/>
</dbReference>
<evidence type="ECO:0000256" key="1">
    <source>
        <dbReference type="ARBA" id="ARBA00001946"/>
    </source>
</evidence>
<keyword evidence="5" id="KW-0479">Metal-binding</keyword>
<dbReference type="Pfam" id="PF19279">
    <property type="entry name" value="YegS_C"/>
    <property type="match status" value="1"/>
</dbReference>
<dbReference type="PROSITE" id="PS50146">
    <property type="entry name" value="DAGK"/>
    <property type="match status" value="1"/>
</dbReference>
<evidence type="ECO:0000259" key="13">
    <source>
        <dbReference type="PROSITE" id="PS50146"/>
    </source>
</evidence>
<evidence type="ECO:0000313" key="15">
    <source>
        <dbReference type="Proteomes" id="UP001597251"/>
    </source>
</evidence>
<organism evidence="14 15">
    <name type="scientific">Companilactobacillus keshanensis</name>
    <dbReference type="NCBI Taxonomy" id="2486003"/>
    <lineage>
        <taxon>Bacteria</taxon>
        <taxon>Bacillati</taxon>
        <taxon>Bacillota</taxon>
        <taxon>Bacilli</taxon>
        <taxon>Lactobacillales</taxon>
        <taxon>Lactobacillaceae</taxon>
        <taxon>Companilactobacillus</taxon>
    </lineage>
</organism>
<evidence type="ECO:0000256" key="8">
    <source>
        <dbReference type="ARBA" id="ARBA00022840"/>
    </source>
</evidence>
<dbReference type="RefSeq" id="WP_164505289.1">
    <property type="nucleotide sequence ID" value="NZ_JBHTOI010000049.1"/>
</dbReference>
<dbReference type="InterPro" id="IPR005218">
    <property type="entry name" value="Diacylglycerol/lipid_kinase"/>
</dbReference>
<dbReference type="Pfam" id="PF00781">
    <property type="entry name" value="DAGK_cat"/>
    <property type="match status" value="1"/>
</dbReference>
<evidence type="ECO:0000256" key="7">
    <source>
        <dbReference type="ARBA" id="ARBA00022777"/>
    </source>
</evidence>
<evidence type="ECO:0000256" key="12">
    <source>
        <dbReference type="ARBA" id="ARBA00023264"/>
    </source>
</evidence>
<keyword evidence="8" id="KW-0067">ATP-binding</keyword>
<dbReference type="InterPro" id="IPR017438">
    <property type="entry name" value="ATP-NAD_kinase_N"/>
</dbReference>